<protein>
    <submittedName>
        <fullName evidence="1">SIR2 family protein</fullName>
    </submittedName>
</protein>
<comment type="caution">
    <text evidence="1">The sequence shown here is derived from an EMBL/GenBank/DDBJ whole genome shotgun (WGS) entry which is preliminary data.</text>
</comment>
<gene>
    <name evidence="1" type="ORF">ND861_18850</name>
</gene>
<dbReference type="Pfam" id="PF13289">
    <property type="entry name" value="SIR2_2"/>
    <property type="match status" value="1"/>
</dbReference>
<reference evidence="1 2" key="1">
    <citation type="submission" date="2022-06" db="EMBL/GenBank/DDBJ databases">
        <title>Leptospira isolates from biofilms formed at urban environments.</title>
        <authorList>
            <person name="Ribeiro P.S."/>
            <person name="Sousa T."/>
            <person name="Carvalho N."/>
            <person name="Aburjaile F."/>
            <person name="Neves F."/>
            <person name="Oliveira D."/>
            <person name="Blanco L."/>
            <person name="Lima J."/>
            <person name="Costa F."/>
            <person name="Brenig B."/>
            <person name="Soares S."/>
            <person name="Ramos R."/>
            <person name="Goes-Neto A."/>
            <person name="Matiuzzi M."/>
            <person name="Azevedo V."/>
            <person name="Ristow P."/>
        </authorList>
    </citation>
    <scope>NUCLEOTIDE SEQUENCE [LARGE SCALE GENOMIC DNA]</scope>
    <source>
        <strain evidence="1 2">VSF19</strain>
    </source>
</reference>
<dbReference type="RefSeq" id="WP_265365549.1">
    <property type="nucleotide sequence ID" value="NZ_JAMQPM010000022.1"/>
</dbReference>
<accession>A0ABT3MNF2</accession>
<keyword evidence="2" id="KW-1185">Reference proteome</keyword>
<evidence type="ECO:0000313" key="2">
    <source>
        <dbReference type="Proteomes" id="UP001208912"/>
    </source>
</evidence>
<dbReference type="EMBL" id="JAMQPM010000022">
    <property type="protein sequence ID" value="MCW7528424.1"/>
    <property type="molecule type" value="Genomic_DNA"/>
</dbReference>
<evidence type="ECO:0000313" key="1">
    <source>
        <dbReference type="EMBL" id="MCW7528424.1"/>
    </source>
</evidence>
<dbReference type="Proteomes" id="UP001208912">
    <property type="component" value="Unassembled WGS sequence"/>
</dbReference>
<feature type="non-terminal residue" evidence="1">
    <location>
        <position position="1"/>
    </location>
</feature>
<sequence length="373" mass="42985">ETGKYLMNKIFNNNNVYILGAGFSIDGNMPLIKNFLVKMRETAEWLEKKKDSKNLNSIQKVFEFRLKASGAAYRINIDIDDIEQLFSLATAKENTEFNQHIIESIASTLHYCEETNETKYINLTVTHDYLKNFPNAKDIKENYGNSSYTNCKIDLYEYIVANMINIYDKSIKNQSESNSFISFNYDTILEQSIWNLGLKVNYCLSRAGNLDRQDIFDQTSGLKILKLHGSLNWTASGTQGQKLKLLKNYLEATESNNSKILLPPTWQKSFSGSLKEVWDSAIDRISEATRIVIIGFSIPDTDIHFKYLLSAGLQDNISLQKILFINPMEKTEFRTKITKIFHEKFLDSGLIEHIQIKASDFFSQNDYLKKINR</sequence>
<name>A0ABT3MNF2_9LEPT</name>
<proteinExistence type="predicted"/>
<organism evidence="1 2">
    <name type="scientific">Leptospira soteropolitanensis</name>
    <dbReference type="NCBI Taxonomy" id="2950025"/>
    <lineage>
        <taxon>Bacteria</taxon>
        <taxon>Pseudomonadati</taxon>
        <taxon>Spirochaetota</taxon>
        <taxon>Spirochaetia</taxon>
        <taxon>Leptospirales</taxon>
        <taxon>Leptospiraceae</taxon>
        <taxon>Leptospira</taxon>
    </lineage>
</organism>